<proteinExistence type="predicted"/>
<dbReference type="EMBL" id="CM045760">
    <property type="protein sequence ID" value="KAI8025815.1"/>
    <property type="molecule type" value="Genomic_DNA"/>
</dbReference>
<comment type="caution">
    <text evidence="1">The sequence shown here is derived from an EMBL/GenBank/DDBJ whole genome shotgun (WGS) entry which is preliminary data.</text>
</comment>
<protein>
    <submittedName>
        <fullName evidence="1">Uncharacterized protein</fullName>
    </submittedName>
</protein>
<organism evidence="1 2">
    <name type="scientific">Camellia lanceoleosa</name>
    <dbReference type="NCBI Taxonomy" id="1840588"/>
    <lineage>
        <taxon>Eukaryota</taxon>
        <taxon>Viridiplantae</taxon>
        <taxon>Streptophyta</taxon>
        <taxon>Embryophyta</taxon>
        <taxon>Tracheophyta</taxon>
        <taxon>Spermatophyta</taxon>
        <taxon>Magnoliopsida</taxon>
        <taxon>eudicotyledons</taxon>
        <taxon>Gunneridae</taxon>
        <taxon>Pentapetalae</taxon>
        <taxon>asterids</taxon>
        <taxon>Ericales</taxon>
        <taxon>Theaceae</taxon>
        <taxon>Camellia</taxon>
    </lineage>
</organism>
<sequence>MKISVTMLLLIHNAVAQHRCDYSKQYCSIHKFGCELIIRKLTDQDEFVVLATDGDEKDAVRSLDLLYRRVEVISDDNRLSTTLDEVSVYPIPAALYLIKNLLQDEKDAVRSLDLLYRRVETEILKREATPAMRLLNDLLNLHDGFNDEGWLKECKKRMVDTFPREDPFSILVPAGFDIDKVIDGHVTLAAQRRRKSSIGLSSDNSFGASVTYSNSLYVGNGFGA</sequence>
<name>A0ACC0ILP9_9ERIC</name>
<reference evidence="1 2" key="1">
    <citation type="journal article" date="2022" name="Plant J.">
        <title>Chromosome-level genome of Camellia lanceoleosa provides a valuable resource for understanding genome evolution and self-incompatibility.</title>
        <authorList>
            <person name="Gong W."/>
            <person name="Xiao S."/>
            <person name="Wang L."/>
            <person name="Liao Z."/>
            <person name="Chang Y."/>
            <person name="Mo W."/>
            <person name="Hu G."/>
            <person name="Li W."/>
            <person name="Zhao G."/>
            <person name="Zhu H."/>
            <person name="Hu X."/>
            <person name="Ji K."/>
            <person name="Xiang X."/>
            <person name="Song Q."/>
            <person name="Yuan D."/>
            <person name="Jin S."/>
            <person name="Zhang L."/>
        </authorList>
    </citation>
    <scope>NUCLEOTIDE SEQUENCE [LARGE SCALE GENOMIC DNA]</scope>
    <source>
        <strain evidence="1">SQ_2022a</strain>
    </source>
</reference>
<evidence type="ECO:0000313" key="2">
    <source>
        <dbReference type="Proteomes" id="UP001060215"/>
    </source>
</evidence>
<dbReference type="Proteomes" id="UP001060215">
    <property type="component" value="Chromosome 3"/>
</dbReference>
<evidence type="ECO:0000313" key="1">
    <source>
        <dbReference type="EMBL" id="KAI8025815.1"/>
    </source>
</evidence>
<gene>
    <name evidence="1" type="ORF">LOK49_LG02G00749</name>
</gene>
<keyword evidence="2" id="KW-1185">Reference proteome</keyword>
<accession>A0ACC0ILP9</accession>